<feature type="domain" description="Antiactivator protein ExsD N-terminal" evidence="1">
    <location>
        <begin position="43"/>
        <end position="94"/>
    </location>
</feature>
<gene>
    <name evidence="3" type="ORF">M997_2759</name>
</gene>
<evidence type="ECO:0000313" key="4">
    <source>
        <dbReference type="Proteomes" id="UP000078250"/>
    </source>
</evidence>
<comment type="caution">
    <text evidence="3">The sequence shown here is derived from an EMBL/GenBank/DDBJ whole genome shotgun (WGS) entry which is preliminary data.</text>
</comment>
<dbReference type="Gene3D" id="1.10.8.520">
    <property type="entry name" value="ExsD N-terminal domain-like"/>
    <property type="match status" value="1"/>
</dbReference>
<feature type="domain" description="Antiactivator protein ExsD C-terminal" evidence="2">
    <location>
        <begin position="235"/>
        <end position="281"/>
    </location>
</feature>
<dbReference type="RefSeq" id="WP_064720682.1">
    <property type="nucleotide sequence ID" value="NZ_LXEV01000031.1"/>
</dbReference>
<dbReference type="EMBL" id="LXEV01000031">
    <property type="protein sequence ID" value="OAT45583.1"/>
    <property type="molecule type" value="Genomic_DNA"/>
</dbReference>
<evidence type="ECO:0000259" key="2">
    <source>
        <dbReference type="Pfam" id="PF20905"/>
    </source>
</evidence>
<reference evidence="3 4" key="1">
    <citation type="submission" date="2016-04" db="EMBL/GenBank/DDBJ databases">
        <title>ATOL: Assembling a taxonomically balanced genome-scale reconstruction of the evolutionary history of the Enterobacteriaceae.</title>
        <authorList>
            <person name="Plunkett G.III."/>
            <person name="Neeno-Eckwall E.C."/>
            <person name="Glasner J.D."/>
            <person name="Perna N.T."/>
        </authorList>
    </citation>
    <scope>NUCLEOTIDE SEQUENCE [LARGE SCALE GENOMIC DNA]</scope>
    <source>
        <strain evidence="3 4">ATCC 700826</strain>
    </source>
</reference>
<organism evidence="3 4">
    <name type="scientific">Proteus hauseri ATCC 700826</name>
    <dbReference type="NCBI Taxonomy" id="1354271"/>
    <lineage>
        <taxon>Bacteria</taxon>
        <taxon>Pseudomonadati</taxon>
        <taxon>Pseudomonadota</taxon>
        <taxon>Gammaproteobacteria</taxon>
        <taxon>Enterobacterales</taxon>
        <taxon>Morganellaceae</taxon>
        <taxon>Proteus</taxon>
    </lineage>
</organism>
<dbReference type="InterPro" id="IPR043102">
    <property type="entry name" value="ExsD_dom2"/>
</dbReference>
<dbReference type="InterPro" id="IPR043101">
    <property type="entry name" value="ExsD_dom1"/>
</dbReference>
<accession>A0AAJ3HRD3</accession>
<dbReference type="Proteomes" id="UP000078250">
    <property type="component" value="Unassembled WGS sequence"/>
</dbReference>
<dbReference type="InterPro" id="IPR031835">
    <property type="entry name" value="ExsD_N"/>
</dbReference>
<keyword evidence="4" id="KW-1185">Reference proteome</keyword>
<name>A0AAJ3HRD3_PROHU</name>
<dbReference type="Pfam" id="PF20905">
    <property type="entry name" value="ExsD_C"/>
    <property type="match status" value="1"/>
</dbReference>
<evidence type="ECO:0000259" key="1">
    <source>
        <dbReference type="Pfam" id="PF16806"/>
    </source>
</evidence>
<protein>
    <submittedName>
        <fullName evidence="3">LscZ family protein</fullName>
    </submittedName>
</protein>
<dbReference type="Pfam" id="PF16806">
    <property type="entry name" value="ExsD"/>
    <property type="match status" value="1"/>
</dbReference>
<proteinExistence type="predicted"/>
<evidence type="ECO:0000313" key="3">
    <source>
        <dbReference type="EMBL" id="OAT45583.1"/>
    </source>
</evidence>
<dbReference type="InterPro" id="IPR048312">
    <property type="entry name" value="ExsD_C"/>
</dbReference>
<dbReference type="AlphaFoldDB" id="A0AAJ3HRD3"/>
<dbReference type="Gene3D" id="1.20.1270.190">
    <property type="match status" value="1"/>
</dbReference>
<sequence length="283" mass="33636">MIKNNQHHYYRDLDSLKKIMANNDMKTVDNLFNLQFSSFFNDEDVNEKQIKVLSRLLCREDLDSLLQSTWFLRKKHCSVEMSKNDIRDIIELARVSSLSSDNSLPLDIKWNDSLDATVNITEHLRLIQSVIKPLFIWWVNHIAPQLFSLYKIKRDLELQINQCNNIKLFEEKQPSNNADSFLSLDDINIKLDADKVRLMLIEDLLSKELKILLDAWKIEPIFTVEIKNTREYIQAIYPHSEILKPLWDILKTIPEHHDNCQKLKDWLLERSLCLNNDNFLWRE</sequence>